<name>A0A0A8YK03_ARUDO</name>
<reference evidence="1" key="1">
    <citation type="submission" date="2014-09" db="EMBL/GenBank/DDBJ databases">
        <authorList>
            <person name="Magalhaes I.L.F."/>
            <person name="Oliveira U."/>
            <person name="Santos F.R."/>
            <person name="Vidigal T.H.D.A."/>
            <person name="Brescovit A.D."/>
            <person name="Santos A.J."/>
        </authorList>
    </citation>
    <scope>NUCLEOTIDE SEQUENCE</scope>
    <source>
        <tissue evidence="1">Shoot tissue taken approximately 20 cm above the soil surface</tissue>
    </source>
</reference>
<sequence length="91" mass="9754">MSTTSPKCFLHFMRLPISVLTSPISSTPRCTEGSFLGTNSFLSPCPMVALGRSISSDINRGCRYPMATRSCSQAAMNCKSFSPQNPSSVIA</sequence>
<proteinExistence type="predicted"/>
<protein>
    <submittedName>
        <fullName evidence="1">Uncharacterized protein</fullName>
    </submittedName>
</protein>
<accession>A0A0A8YK03</accession>
<reference evidence="1" key="2">
    <citation type="journal article" date="2015" name="Data Brief">
        <title>Shoot transcriptome of the giant reed, Arundo donax.</title>
        <authorList>
            <person name="Barrero R.A."/>
            <person name="Guerrero F.D."/>
            <person name="Moolhuijzen P."/>
            <person name="Goolsby J.A."/>
            <person name="Tidwell J."/>
            <person name="Bellgard S.E."/>
            <person name="Bellgard M.I."/>
        </authorList>
    </citation>
    <scope>NUCLEOTIDE SEQUENCE</scope>
    <source>
        <tissue evidence="1">Shoot tissue taken approximately 20 cm above the soil surface</tissue>
    </source>
</reference>
<dbReference type="AlphaFoldDB" id="A0A0A8YK03"/>
<dbReference type="EMBL" id="GBRH01271419">
    <property type="protein sequence ID" value="JAD26476.1"/>
    <property type="molecule type" value="Transcribed_RNA"/>
</dbReference>
<organism evidence="1">
    <name type="scientific">Arundo donax</name>
    <name type="common">Giant reed</name>
    <name type="synonym">Donax arundinaceus</name>
    <dbReference type="NCBI Taxonomy" id="35708"/>
    <lineage>
        <taxon>Eukaryota</taxon>
        <taxon>Viridiplantae</taxon>
        <taxon>Streptophyta</taxon>
        <taxon>Embryophyta</taxon>
        <taxon>Tracheophyta</taxon>
        <taxon>Spermatophyta</taxon>
        <taxon>Magnoliopsida</taxon>
        <taxon>Liliopsida</taxon>
        <taxon>Poales</taxon>
        <taxon>Poaceae</taxon>
        <taxon>PACMAD clade</taxon>
        <taxon>Arundinoideae</taxon>
        <taxon>Arundineae</taxon>
        <taxon>Arundo</taxon>
    </lineage>
</organism>
<evidence type="ECO:0000313" key="1">
    <source>
        <dbReference type="EMBL" id="JAD26476.1"/>
    </source>
</evidence>